<evidence type="ECO:0000259" key="1">
    <source>
        <dbReference type="Pfam" id="PF05161"/>
    </source>
</evidence>
<protein>
    <submittedName>
        <fullName evidence="3">Glycerate 2-kinase</fullName>
        <ecNumber evidence="3">2.7.1.-</ecNumber>
    </submittedName>
</protein>
<dbReference type="SUPFAM" id="SSF82544">
    <property type="entry name" value="GckA/TtuD-like"/>
    <property type="match status" value="1"/>
</dbReference>
<dbReference type="EC" id="2.7.1.-" evidence="3"/>
<dbReference type="AlphaFoldDB" id="A0A1Y6K651"/>
<dbReference type="InterPro" id="IPR025286">
    <property type="entry name" value="MOFRL_assoc_dom"/>
</dbReference>
<dbReference type="Pfam" id="PF05161">
    <property type="entry name" value="MOFRL"/>
    <property type="match status" value="1"/>
</dbReference>
<dbReference type="KEGG" id="abat:CFX1CAM_1293"/>
<dbReference type="PANTHER" id="PTHR12227">
    <property type="entry name" value="GLYCERATE KINASE"/>
    <property type="match status" value="1"/>
</dbReference>
<dbReference type="GO" id="GO:0008887">
    <property type="term" value="F:glycerate kinase activity"/>
    <property type="evidence" value="ECO:0007669"/>
    <property type="project" value="InterPro"/>
</dbReference>
<proteinExistence type="predicted"/>
<dbReference type="InterPro" id="IPR038614">
    <property type="entry name" value="GK_N_sf"/>
</dbReference>
<keyword evidence="3" id="KW-0418">Kinase</keyword>
<feature type="domain" description="MOFRL" evidence="1">
    <location>
        <begin position="352"/>
        <end position="458"/>
    </location>
</feature>
<dbReference type="InterPro" id="IPR037035">
    <property type="entry name" value="GK-like_C_sf"/>
</dbReference>
<name>A0A1Y6K651_9CHLR</name>
<dbReference type="Gene3D" id="3.40.1480.10">
    <property type="entry name" value="MOFRL domain"/>
    <property type="match status" value="1"/>
</dbReference>
<keyword evidence="4" id="KW-1185">Reference proteome</keyword>
<dbReference type="RefSeq" id="WP_087862214.1">
    <property type="nucleotide sequence ID" value="NZ_LT859958.1"/>
</dbReference>
<dbReference type="Pfam" id="PF13660">
    <property type="entry name" value="DUF4147"/>
    <property type="match status" value="1"/>
</dbReference>
<organism evidence="3 4">
    <name type="scientific">Candidatus Brevifilum fermentans</name>
    <dbReference type="NCBI Taxonomy" id="1986204"/>
    <lineage>
        <taxon>Bacteria</taxon>
        <taxon>Bacillati</taxon>
        <taxon>Chloroflexota</taxon>
        <taxon>Anaerolineae</taxon>
        <taxon>Anaerolineales</taxon>
        <taxon>Anaerolineaceae</taxon>
        <taxon>Candidatus Brevifilum</taxon>
    </lineage>
</organism>
<dbReference type="InterPro" id="IPR039760">
    <property type="entry name" value="MOFRL_protein"/>
</dbReference>
<dbReference type="Gene3D" id="3.40.50.10180">
    <property type="entry name" value="Glycerate kinase, MOFRL-like N-terminal domain"/>
    <property type="match status" value="1"/>
</dbReference>
<dbReference type="InterPro" id="IPR007835">
    <property type="entry name" value="MOFRL"/>
</dbReference>
<feature type="domain" description="MOFRL-associated" evidence="2">
    <location>
        <begin position="28"/>
        <end position="269"/>
    </location>
</feature>
<reference evidence="4" key="1">
    <citation type="submission" date="2017-05" db="EMBL/GenBank/DDBJ databases">
        <authorList>
            <person name="Kirkegaard R."/>
            <person name="Mcilroy J S."/>
        </authorList>
    </citation>
    <scope>NUCLEOTIDE SEQUENCE [LARGE SCALE GENOMIC DNA]</scope>
</reference>
<dbReference type="EMBL" id="LT859958">
    <property type="protein sequence ID" value="SMX54358.1"/>
    <property type="molecule type" value="Genomic_DNA"/>
</dbReference>
<gene>
    <name evidence="3" type="ORF">CFX1CAM_1293</name>
</gene>
<dbReference type="PANTHER" id="PTHR12227:SF0">
    <property type="entry name" value="GLYCERATE KINASE"/>
    <property type="match status" value="1"/>
</dbReference>
<dbReference type="OrthoDB" id="9766552at2"/>
<dbReference type="GO" id="GO:0005737">
    <property type="term" value="C:cytoplasm"/>
    <property type="evidence" value="ECO:0007669"/>
    <property type="project" value="TreeGrafter"/>
</dbReference>
<accession>A0A1Y6K651</accession>
<keyword evidence="3" id="KW-0808">Transferase</keyword>
<sequence>MSQENIFLNKNNLMNKVVARNGKLGFDACEILSAAIHAVDPYTCTFKRVHLQNRKIFIDQNVFDLNQFKRVFLIGFGKAAVPMARAVIDKLGSVLFQSMVITKDPKFMAENGLKNKLRVYLGGHPLPSNDSINSTQLILHNLPEMTKEDLVIVVISGGGSALFTNPVRGITLDDLQALNRILLKSGADIEEINTLRKHLDQVKGGGLAVRLQPASVATLILSDVIGDRLDVIASGPTVPDPTNYQDAIDVLDRYAVLDQVPRAILSHLEKGRDGLVPETLKPGQIPTKKNLNILVGTNFHAAEAALEKAKALGYYATIITSALTGLTEHVASFIAGIAYTALAYNQPVSRPACIIFGGEPTVNVTGDGLGGRNMDLALKLVPRLAEKHGVLFISFASDGEDGPTDAAGAAIDGFVFREGMEELGLDINDYINNNDSYHYHESLGGLIKTGATGTNVNDLMLLLIN</sequence>
<dbReference type="Proteomes" id="UP000195514">
    <property type="component" value="Chromosome I"/>
</dbReference>
<evidence type="ECO:0000313" key="4">
    <source>
        <dbReference type="Proteomes" id="UP000195514"/>
    </source>
</evidence>
<evidence type="ECO:0000259" key="2">
    <source>
        <dbReference type="Pfam" id="PF13660"/>
    </source>
</evidence>
<evidence type="ECO:0000313" key="3">
    <source>
        <dbReference type="EMBL" id="SMX54358.1"/>
    </source>
</evidence>